<dbReference type="InterPro" id="IPR001296">
    <property type="entry name" value="Glyco_trans_1"/>
</dbReference>
<keyword evidence="3" id="KW-0328">Glycosyltransferase</keyword>
<protein>
    <submittedName>
        <fullName evidence="3">Mannosyltransferase</fullName>
    </submittedName>
</protein>
<dbReference type="RefSeq" id="WP_084912178.1">
    <property type="nucleotide sequence ID" value="NZ_DAMDNM010000002.1"/>
</dbReference>
<proteinExistence type="predicted"/>
<evidence type="ECO:0000259" key="2">
    <source>
        <dbReference type="Pfam" id="PF00534"/>
    </source>
</evidence>
<dbReference type="Gene3D" id="3.40.50.2000">
    <property type="entry name" value="Glycogen Phosphorylase B"/>
    <property type="match status" value="2"/>
</dbReference>
<accession>A0A1X0WHZ0</accession>
<dbReference type="PANTHER" id="PTHR46401:SF2">
    <property type="entry name" value="GLYCOSYLTRANSFERASE WBBK-RELATED"/>
    <property type="match status" value="1"/>
</dbReference>
<keyword evidence="4" id="KW-1185">Reference proteome</keyword>
<gene>
    <name evidence="3" type="ORF">BS640_06080</name>
</gene>
<dbReference type="GO" id="GO:0009103">
    <property type="term" value="P:lipopolysaccharide biosynthetic process"/>
    <property type="evidence" value="ECO:0007669"/>
    <property type="project" value="TreeGrafter"/>
</dbReference>
<name>A0A1X0WHZ0_9GAMM</name>
<feature type="domain" description="Glycosyl transferase family 1" evidence="2">
    <location>
        <begin position="191"/>
        <end position="348"/>
    </location>
</feature>
<evidence type="ECO:0000256" key="1">
    <source>
        <dbReference type="ARBA" id="ARBA00022679"/>
    </source>
</evidence>
<evidence type="ECO:0000313" key="3">
    <source>
        <dbReference type="EMBL" id="ORJ26407.1"/>
    </source>
</evidence>
<dbReference type="STRING" id="1646377.BS640_06080"/>
<sequence>MKLVFSSDCIKFPLTGIGRYALELTNYLETSDEISSLRYLNGRRLIDQRPVPVESGALKSKLQSALKKNPLITEAYRYTYPWLKSRALKQAPDAIFHCPNYYLPPNVGNAITTFHDLSIFTWPECHPPERVKYMRKELLLSLKRAERLLTVSEFSRQEIASYFNYPLDKIDATPLASSGQFYVRKPEETAELMRKLGLEHGKYCLYTGTIEPRKNIATLLDAYERLPLSIRNHYPLVLCGYSGWSSEAIHLRFQRGEREGWIKYLGYVASKELPLLFAAANTFLFPSLYEGFGLPVLESMASGVPVVCSNAASLPEVVGDAALVCEPLDVEALTAAIQRCIEDNQWRQLSIETGLKQAKKFSWARCAEETIAAYKKV</sequence>
<dbReference type="FunFam" id="3.40.50.2000:FF:000119">
    <property type="entry name" value="Glycosyl transferase group 1"/>
    <property type="match status" value="1"/>
</dbReference>
<evidence type="ECO:0000313" key="4">
    <source>
        <dbReference type="Proteomes" id="UP000192536"/>
    </source>
</evidence>
<dbReference type="Pfam" id="PF00534">
    <property type="entry name" value="Glycos_transf_1"/>
    <property type="match status" value="1"/>
</dbReference>
<dbReference type="EMBL" id="MRWE01000007">
    <property type="protein sequence ID" value="ORJ26407.1"/>
    <property type="molecule type" value="Genomic_DNA"/>
</dbReference>
<organism evidence="3 4">
    <name type="scientific">Rouxiella badensis</name>
    <dbReference type="NCBI Taxonomy" id="1646377"/>
    <lineage>
        <taxon>Bacteria</taxon>
        <taxon>Pseudomonadati</taxon>
        <taxon>Pseudomonadota</taxon>
        <taxon>Gammaproteobacteria</taxon>
        <taxon>Enterobacterales</taxon>
        <taxon>Yersiniaceae</taxon>
        <taxon>Rouxiella</taxon>
    </lineage>
</organism>
<dbReference type="AlphaFoldDB" id="A0A1X0WHZ0"/>
<dbReference type="CDD" id="cd03809">
    <property type="entry name" value="GT4_MtfB-like"/>
    <property type="match status" value="1"/>
</dbReference>
<keyword evidence="1 3" id="KW-0808">Transferase</keyword>
<comment type="caution">
    <text evidence="3">The sequence shown here is derived from an EMBL/GenBank/DDBJ whole genome shotgun (WGS) entry which is preliminary data.</text>
</comment>
<dbReference type="GO" id="GO:0016757">
    <property type="term" value="F:glycosyltransferase activity"/>
    <property type="evidence" value="ECO:0007669"/>
    <property type="project" value="UniProtKB-KW"/>
</dbReference>
<reference evidence="3 4" key="1">
    <citation type="journal article" date="2017" name="Int. J. Syst. Evol. Microbiol.">
        <title>Rouxiella badensis sp. nov. and Rouxiella silvae sp. nov. isolated from peat bog soil in Germany and emendation of the genus description.</title>
        <authorList>
            <person name="Le Fleche-Mateos A."/>
            <person name="Kugler J.H."/>
            <person name="Hansen S.H."/>
            <person name="Syldatk C."/>
            <person name="Hausmann R."/>
            <person name="Lomprez F."/>
            <person name="Vandenbogaert M."/>
            <person name="Manuguerra J.C."/>
            <person name="Grimont P.A."/>
        </authorList>
    </citation>
    <scope>NUCLEOTIDE SEQUENCE [LARGE SCALE GENOMIC DNA]</scope>
    <source>
        <strain evidence="3 4">DSM 100043</strain>
    </source>
</reference>
<dbReference type="SUPFAM" id="SSF53756">
    <property type="entry name" value="UDP-Glycosyltransferase/glycogen phosphorylase"/>
    <property type="match status" value="1"/>
</dbReference>
<dbReference type="PANTHER" id="PTHR46401">
    <property type="entry name" value="GLYCOSYLTRANSFERASE WBBK-RELATED"/>
    <property type="match status" value="1"/>
</dbReference>
<dbReference type="Proteomes" id="UP000192536">
    <property type="component" value="Unassembled WGS sequence"/>
</dbReference>